<proteinExistence type="predicted"/>
<sequence>MGFWNFIYSIRDRVQGITPTVKRAGGAAYDYTCTAASKIDQVVKWMDNNSKGLPSDKDQVEKWGFGISYTRSETEDHTDIETCSFCLSRATDLLLYVWTFVGASVATKLISDTMREVKQERDKDGMKAKVTRLEEDFRSSKSQLEVEIVSQNRHLILQNACANKAKDMINVFMVTEFVQNHMVCDIMVSKIACKEKKNE</sequence>
<comment type="caution">
    <text evidence="1">The sequence shown here is derived from an EMBL/GenBank/DDBJ whole genome shotgun (WGS) entry which is preliminary data.</text>
</comment>
<accession>A0A2U1MSI4</accession>
<dbReference type="Proteomes" id="UP000245207">
    <property type="component" value="Unassembled WGS sequence"/>
</dbReference>
<evidence type="ECO:0000313" key="1">
    <source>
        <dbReference type="EMBL" id="PWA64192.1"/>
    </source>
</evidence>
<name>A0A2U1MSI4_ARTAN</name>
<gene>
    <name evidence="1" type="ORF">CTI12_AA344890</name>
</gene>
<organism evidence="1 2">
    <name type="scientific">Artemisia annua</name>
    <name type="common">Sweet wormwood</name>
    <dbReference type="NCBI Taxonomy" id="35608"/>
    <lineage>
        <taxon>Eukaryota</taxon>
        <taxon>Viridiplantae</taxon>
        <taxon>Streptophyta</taxon>
        <taxon>Embryophyta</taxon>
        <taxon>Tracheophyta</taxon>
        <taxon>Spermatophyta</taxon>
        <taxon>Magnoliopsida</taxon>
        <taxon>eudicotyledons</taxon>
        <taxon>Gunneridae</taxon>
        <taxon>Pentapetalae</taxon>
        <taxon>asterids</taxon>
        <taxon>campanulids</taxon>
        <taxon>Asterales</taxon>
        <taxon>Asteraceae</taxon>
        <taxon>Asteroideae</taxon>
        <taxon>Anthemideae</taxon>
        <taxon>Artemisiinae</taxon>
        <taxon>Artemisia</taxon>
    </lineage>
</organism>
<keyword evidence="2" id="KW-1185">Reference proteome</keyword>
<evidence type="ECO:0000313" key="2">
    <source>
        <dbReference type="Proteomes" id="UP000245207"/>
    </source>
</evidence>
<dbReference type="EMBL" id="PKPP01004471">
    <property type="protein sequence ID" value="PWA64192.1"/>
    <property type="molecule type" value="Genomic_DNA"/>
</dbReference>
<dbReference type="AlphaFoldDB" id="A0A2U1MSI4"/>
<protein>
    <submittedName>
        <fullName evidence="1">Uncharacterized protein</fullName>
    </submittedName>
</protein>
<dbReference type="OrthoDB" id="765404at2759"/>
<reference evidence="1 2" key="1">
    <citation type="journal article" date="2018" name="Mol. Plant">
        <title>The genome of Artemisia annua provides insight into the evolution of Asteraceae family and artemisinin biosynthesis.</title>
        <authorList>
            <person name="Shen Q."/>
            <person name="Zhang L."/>
            <person name="Liao Z."/>
            <person name="Wang S."/>
            <person name="Yan T."/>
            <person name="Shi P."/>
            <person name="Liu M."/>
            <person name="Fu X."/>
            <person name="Pan Q."/>
            <person name="Wang Y."/>
            <person name="Lv Z."/>
            <person name="Lu X."/>
            <person name="Zhang F."/>
            <person name="Jiang W."/>
            <person name="Ma Y."/>
            <person name="Chen M."/>
            <person name="Hao X."/>
            <person name="Li L."/>
            <person name="Tang Y."/>
            <person name="Lv G."/>
            <person name="Zhou Y."/>
            <person name="Sun X."/>
            <person name="Brodelius P.E."/>
            <person name="Rose J.K.C."/>
            <person name="Tang K."/>
        </authorList>
    </citation>
    <scope>NUCLEOTIDE SEQUENCE [LARGE SCALE GENOMIC DNA]</scope>
    <source>
        <strain evidence="2">cv. Huhao1</strain>
        <tissue evidence="1">Leaf</tissue>
    </source>
</reference>